<sequence length="416" mass="44763">MDYARPKSKSFLSKRAVIVAVAVCALLGGGITLARIDFSTQRVERRKVTIDTVKRGTLEVKVHANGQLLPRNVEYIASQVTGRVAKALVKPGDVVKTGDVLVELGNPQLVASADEAKSAWEGAVNEAKAAEAEQRANLLNQEAVLTQAKFAMQRAQGRLTAETKLFGRGIVSEIDYDNSKLTVAQTTEQFALEQNRFKAIRDNVKVQLDVKQSRVDELAKALDRARDQVGNLRIVAGIDGVVQEISVDVGQQLQPGAPIGRIAQPDQLYAELRVPAREATEVQIGQNVVVDTRNGTVDGTVTRVDPAVTDGTVIVDVDLKGGIPAGARPQLPVEGVVYLSQLPDTLYVGRPAYVKSNAAIAVYKLESGGAYATRVPIQAGKVSLDFLQVLAGLEAGDRIITSETGEWQSKERILLN</sequence>
<dbReference type="EMBL" id="SNZH01000020">
    <property type="protein sequence ID" value="TDR38510.1"/>
    <property type="molecule type" value="Genomic_DNA"/>
</dbReference>
<dbReference type="Gene3D" id="2.40.50.100">
    <property type="match status" value="1"/>
</dbReference>
<protein>
    <submittedName>
        <fullName evidence="5">CusB/HlyD membrane fusion family barrel-sandwich protein</fullName>
    </submittedName>
</protein>
<dbReference type="InterPro" id="IPR058790">
    <property type="entry name" value="BSH_CusB"/>
</dbReference>
<accession>A0A4R6YMK0</accession>
<comment type="caution">
    <text evidence="5">The sequence shown here is derived from an EMBL/GenBank/DDBJ whole genome shotgun (WGS) entry which is preliminary data.</text>
</comment>
<feature type="coiled-coil region" evidence="3">
    <location>
        <begin position="208"/>
        <end position="235"/>
    </location>
</feature>
<dbReference type="Gene3D" id="2.40.30.170">
    <property type="match status" value="1"/>
</dbReference>
<dbReference type="Gene3D" id="2.40.420.20">
    <property type="match status" value="1"/>
</dbReference>
<name>A0A4R6YMK0_9GAMM</name>
<evidence type="ECO:0000313" key="6">
    <source>
        <dbReference type="Proteomes" id="UP000295293"/>
    </source>
</evidence>
<dbReference type="OrthoDB" id="9806939at2"/>
<feature type="domain" description="CusB-like barrel-sandwich hybrid" evidence="4">
    <location>
        <begin position="74"/>
        <end position="263"/>
    </location>
</feature>
<evidence type="ECO:0000256" key="2">
    <source>
        <dbReference type="ARBA" id="ARBA00023054"/>
    </source>
</evidence>
<reference evidence="5 6" key="1">
    <citation type="submission" date="2019-03" db="EMBL/GenBank/DDBJ databases">
        <title>Genomic Encyclopedia of Type Strains, Phase IV (KMG-IV): sequencing the most valuable type-strain genomes for metagenomic binning, comparative biology and taxonomic classification.</title>
        <authorList>
            <person name="Goeker M."/>
        </authorList>
    </citation>
    <scope>NUCLEOTIDE SEQUENCE [LARGE SCALE GENOMIC DNA]</scope>
    <source>
        <strain evidence="5 6">DSM 21667</strain>
    </source>
</reference>
<dbReference type="Pfam" id="PF25919">
    <property type="entry name" value="BSH_CusB"/>
    <property type="match status" value="1"/>
</dbReference>
<dbReference type="GO" id="GO:0030313">
    <property type="term" value="C:cell envelope"/>
    <property type="evidence" value="ECO:0007669"/>
    <property type="project" value="UniProtKB-SubCell"/>
</dbReference>
<proteinExistence type="predicted"/>
<dbReference type="PANTHER" id="PTHR32347">
    <property type="entry name" value="EFFLUX SYSTEM COMPONENT YKNX-RELATED"/>
    <property type="match status" value="1"/>
</dbReference>
<keyword evidence="6" id="KW-1185">Reference proteome</keyword>
<gene>
    <name evidence="5" type="ORF">DFR29_12011</name>
</gene>
<evidence type="ECO:0000259" key="4">
    <source>
        <dbReference type="Pfam" id="PF25919"/>
    </source>
</evidence>
<evidence type="ECO:0000256" key="1">
    <source>
        <dbReference type="ARBA" id="ARBA00004196"/>
    </source>
</evidence>
<dbReference type="InterPro" id="IPR050465">
    <property type="entry name" value="UPF0194_transport"/>
</dbReference>
<organism evidence="5 6">
    <name type="scientific">Tahibacter aquaticus</name>
    <dbReference type="NCBI Taxonomy" id="520092"/>
    <lineage>
        <taxon>Bacteria</taxon>
        <taxon>Pseudomonadati</taxon>
        <taxon>Pseudomonadota</taxon>
        <taxon>Gammaproteobacteria</taxon>
        <taxon>Lysobacterales</taxon>
        <taxon>Rhodanobacteraceae</taxon>
        <taxon>Tahibacter</taxon>
    </lineage>
</organism>
<dbReference type="SUPFAM" id="SSF111369">
    <property type="entry name" value="HlyD-like secretion proteins"/>
    <property type="match status" value="2"/>
</dbReference>
<evidence type="ECO:0000313" key="5">
    <source>
        <dbReference type="EMBL" id="TDR38510.1"/>
    </source>
</evidence>
<evidence type="ECO:0000256" key="3">
    <source>
        <dbReference type="SAM" id="Coils"/>
    </source>
</evidence>
<dbReference type="AlphaFoldDB" id="A0A4R6YMK0"/>
<comment type="subcellular location">
    <subcellularLocation>
        <location evidence="1">Cell envelope</location>
    </subcellularLocation>
</comment>
<keyword evidence="2 3" id="KW-0175">Coiled coil</keyword>
<dbReference type="Proteomes" id="UP000295293">
    <property type="component" value="Unassembled WGS sequence"/>
</dbReference>
<dbReference type="RefSeq" id="WP_133821331.1">
    <property type="nucleotide sequence ID" value="NZ_SNZH01000020.1"/>
</dbReference>